<dbReference type="EMBL" id="SMTK01000003">
    <property type="protein sequence ID" value="TDK25801.1"/>
    <property type="molecule type" value="Genomic_DNA"/>
</dbReference>
<keyword evidence="1" id="KW-1003">Cell membrane</keyword>
<keyword evidence="1" id="KW-0812">Transmembrane</keyword>
<feature type="transmembrane region" description="Helical" evidence="1">
    <location>
        <begin position="12"/>
        <end position="32"/>
    </location>
</feature>
<comment type="caution">
    <text evidence="3">The sequence shown here is derived from an EMBL/GenBank/DDBJ whole genome shotgun (WGS) entry which is preliminary data.</text>
</comment>
<accession>A0A4R5TX89</accession>
<keyword evidence="1" id="KW-1133">Transmembrane helix</keyword>
<keyword evidence="4" id="KW-1185">Reference proteome</keyword>
<feature type="compositionally biased region" description="Basic and acidic residues" evidence="2">
    <location>
        <begin position="284"/>
        <end position="294"/>
    </location>
</feature>
<feature type="transmembrane region" description="Helical" evidence="1">
    <location>
        <begin position="224"/>
        <end position="245"/>
    </location>
</feature>
<dbReference type="Proteomes" id="UP000295411">
    <property type="component" value="Unassembled WGS sequence"/>
</dbReference>
<feature type="compositionally biased region" description="Acidic residues" evidence="2">
    <location>
        <begin position="257"/>
        <end position="268"/>
    </location>
</feature>
<comment type="subcellular location">
    <subcellularLocation>
        <location evidence="1">Cell membrane</location>
        <topology evidence="1">Multi-pass membrane protein</topology>
    </subcellularLocation>
</comment>
<dbReference type="AlphaFoldDB" id="A0A4R5TX89"/>
<organism evidence="3 4">
    <name type="scientific">Arthrobacter crusticola</name>
    <dbReference type="NCBI Taxonomy" id="2547960"/>
    <lineage>
        <taxon>Bacteria</taxon>
        <taxon>Bacillati</taxon>
        <taxon>Actinomycetota</taxon>
        <taxon>Actinomycetes</taxon>
        <taxon>Micrococcales</taxon>
        <taxon>Micrococcaceae</taxon>
        <taxon>Arthrobacter</taxon>
    </lineage>
</organism>
<feature type="region of interest" description="Disordered" evidence="2">
    <location>
        <begin position="257"/>
        <end position="325"/>
    </location>
</feature>
<evidence type="ECO:0000256" key="2">
    <source>
        <dbReference type="SAM" id="MobiDB-lite"/>
    </source>
</evidence>
<evidence type="ECO:0000256" key="1">
    <source>
        <dbReference type="RuleBase" id="RU363076"/>
    </source>
</evidence>
<reference evidence="3 4" key="1">
    <citation type="submission" date="2019-03" db="EMBL/GenBank/DDBJ databases">
        <title>Arthrobacter sp. nov., an bacterium isolated from biocrust in Mu Us Desert.</title>
        <authorList>
            <person name="Lixiong L."/>
        </authorList>
    </citation>
    <scope>NUCLEOTIDE SEQUENCE [LARGE SCALE GENOMIC DNA]</scope>
    <source>
        <strain evidence="3 4">SLN-3</strain>
    </source>
</reference>
<dbReference type="PROSITE" id="PS50895">
    <property type="entry name" value="SURF1"/>
    <property type="match status" value="1"/>
</dbReference>
<sequence length="325" mass="34054">MLKTALKPRWILTLILVMALAAVFVLLSQWQFSNSRQQGPEAPAATETIRPLTGVIDPGSPLTGTAADQMVSAEGQFLPGTRLLVRERLQYGREGLWLISAFAIDAAPGSTGGAGSDAQEPVVIPVVHGWVPDADAAARVPELTGPAALTGRLLPAEGPVAADPVEGQVAALATAELVNVWDRPSYAAFIASAAITVDGEAAPAPAPLEAVEVAPQPQERPVNWLNIFYAVEWVVFAGFAFFLWWRLVADDHRRSLEDDEDDEDDEGQDGGPAAAGTPVGPGSTRHEPAHDTASDRPAAAAPAEAHDDGAARPGATHPTEAGTRE</sequence>
<name>A0A4R5TX89_9MICC</name>
<dbReference type="OrthoDB" id="3266379at2"/>
<protein>
    <recommendedName>
        <fullName evidence="1">SURF1-like protein</fullName>
    </recommendedName>
</protein>
<keyword evidence="1" id="KW-0472">Membrane</keyword>
<evidence type="ECO:0000313" key="3">
    <source>
        <dbReference type="EMBL" id="TDK25801.1"/>
    </source>
</evidence>
<evidence type="ECO:0000313" key="4">
    <source>
        <dbReference type="Proteomes" id="UP000295411"/>
    </source>
</evidence>
<dbReference type="InterPro" id="IPR002994">
    <property type="entry name" value="Surf1/Shy1"/>
</dbReference>
<dbReference type="RefSeq" id="WP_133404032.1">
    <property type="nucleotide sequence ID" value="NZ_SMTK01000003.1"/>
</dbReference>
<comment type="similarity">
    <text evidence="1">Belongs to the SURF1 family.</text>
</comment>
<dbReference type="GO" id="GO:0005886">
    <property type="term" value="C:plasma membrane"/>
    <property type="evidence" value="ECO:0007669"/>
    <property type="project" value="UniProtKB-SubCell"/>
</dbReference>
<gene>
    <name evidence="3" type="ORF">E2F48_11280</name>
</gene>
<feature type="compositionally biased region" description="Low complexity" evidence="2">
    <location>
        <begin position="271"/>
        <end position="282"/>
    </location>
</feature>
<dbReference type="Pfam" id="PF02104">
    <property type="entry name" value="SURF1"/>
    <property type="match status" value="1"/>
</dbReference>
<proteinExistence type="inferred from homology"/>